<dbReference type="EMBL" id="CADCVQ010000155">
    <property type="protein sequence ID" value="CAA9526138.1"/>
    <property type="molecule type" value="Genomic_DNA"/>
</dbReference>
<dbReference type="GO" id="GO:0005886">
    <property type="term" value="C:plasma membrane"/>
    <property type="evidence" value="ECO:0007669"/>
    <property type="project" value="UniProtKB-SubCell"/>
</dbReference>
<dbReference type="AlphaFoldDB" id="A0A6J4TMB1"/>
<protein>
    <recommendedName>
        <fullName evidence="8">Membrane transport protein MMPL domain-containing protein</fullName>
    </recommendedName>
</protein>
<keyword evidence="3 7" id="KW-0812">Transmembrane</keyword>
<sequence length="1099" mass="111475">MQPLSSGRRRNAPALTRVALRHPWAVLSAWLVVVAVLGVVGLGIESRLSPSALQVSNSESARARALIGGNFGDSATVPVLLRGPRAAVKTQGKELASRLSKRPGVRVLSPWSASAGRSALRPSSDRALLLLSISGTRDEIERRSAAAQRLVAARTAAPVRASVTGTPLLSSEGTRRSLSAIHRAELIALPLLFVALLLVFQSFAAAAIPAAFGAATIASSTGLLSLLAGAVKLDAFALAISCMVGLALAVDYSLLLVSRVREEVAEQRDGDIRAAVDAAAAPTIRTVAVAAAAIVVAMAVAAAASSGTGLLGAALGVSVVAIVSAATAMLVVPSILVLAGQHLGGAPRTSAAAGGISAGIARAAMRRPVLGLAAAALLLAACVPVLGLSTGAPTAQSLPSDSPARTDYDAVTKAMGAGWTEPFEIVAVTRKGTVTTQPRLAELAQVQRRLAKDPAVRAVLGPGEIASSAAKLRNSGRKALSAGRGKPRDGGRLRKLDAGVSTAADGAGSLRSSLSGATSAADRVTSGSRNLEGGVGQLKTGINGAGSGARKLAEKLTDAGRGADDLASRSAAAGSGARSVRQGARSLSDGLSKLAGGARFLQDRLQNRMSSLQSVQASVRAQRRQAHDAIAAAERSISPTTAAGIRARAALAAARRALAADAGAALDEPMRQLGYDAQYAAKLAAATPTREAAKLATAVGTLADSAEAMTRSVKKLGGSVGALSQGSDSLAKTLDELDGGASKIGSAVGDVRKDLDGFASGVRDGEKRSSQLATGLDEAQSAVNGLNKSASGGGATPKGATASFFDSGYFLLAALESGNDKPLGVNVDRGGQGARIVVVPRYNASDPRTQALYQRLRATSAQLGKSLRADSAVGGPAAVLTDYNAVAGKRLPIIVIVLTLVTALLLGILLRSIVVPIVGVVLNLLAVGATLGLLALLFQGSAPLFGGPGTIDAVAVTAIFGVVFALSIDYQVFILSRVREEWLRCGDEERALHVGLSRTARVVTGAALSMLGVFVAFGFADVSSLRQFGVGLAIAVIIDATLVRLVMMPAALYFAGEWTWYTPGLDLDDEPPPARPAPAPAAAYRAFEAPALEAGRSVS</sequence>
<feature type="transmembrane region" description="Helical" evidence="7">
    <location>
        <begin position="369"/>
        <end position="388"/>
    </location>
</feature>
<evidence type="ECO:0000256" key="2">
    <source>
        <dbReference type="ARBA" id="ARBA00022475"/>
    </source>
</evidence>
<dbReference type="Gene3D" id="1.10.287.950">
    <property type="entry name" value="Methyl-accepting chemotaxis protein"/>
    <property type="match status" value="1"/>
</dbReference>
<evidence type="ECO:0000256" key="3">
    <source>
        <dbReference type="ARBA" id="ARBA00022692"/>
    </source>
</evidence>
<feature type="transmembrane region" description="Helical" evidence="7">
    <location>
        <begin position="999"/>
        <end position="1020"/>
    </location>
</feature>
<gene>
    <name evidence="9" type="ORF">AVDCRST_MAG67-3684</name>
</gene>
<evidence type="ECO:0000256" key="4">
    <source>
        <dbReference type="ARBA" id="ARBA00022989"/>
    </source>
</evidence>
<dbReference type="PANTHER" id="PTHR33406">
    <property type="entry name" value="MEMBRANE PROTEIN MJ1562-RELATED"/>
    <property type="match status" value="1"/>
</dbReference>
<feature type="transmembrane region" description="Helical" evidence="7">
    <location>
        <begin position="891"/>
        <end position="910"/>
    </location>
</feature>
<dbReference type="SUPFAM" id="SSF82866">
    <property type="entry name" value="Multidrug efflux transporter AcrB transmembrane domain"/>
    <property type="match status" value="2"/>
</dbReference>
<feature type="region of interest" description="Disordered" evidence="6">
    <location>
        <begin position="472"/>
        <end position="547"/>
    </location>
</feature>
<feature type="transmembrane region" description="Helical" evidence="7">
    <location>
        <begin position="235"/>
        <end position="257"/>
    </location>
</feature>
<feature type="transmembrane region" description="Helical" evidence="7">
    <location>
        <begin position="186"/>
        <end position="215"/>
    </location>
</feature>
<feature type="compositionally biased region" description="Basic and acidic residues" evidence="6">
    <location>
        <begin position="486"/>
        <end position="497"/>
    </location>
</feature>
<feature type="transmembrane region" description="Helical" evidence="7">
    <location>
        <begin position="310"/>
        <end position="339"/>
    </location>
</feature>
<evidence type="ECO:0000256" key="7">
    <source>
        <dbReference type="SAM" id="Phobius"/>
    </source>
</evidence>
<keyword evidence="2" id="KW-1003">Cell membrane</keyword>
<keyword evidence="4 7" id="KW-1133">Transmembrane helix</keyword>
<evidence type="ECO:0000313" key="9">
    <source>
        <dbReference type="EMBL" id="CAA9526138.1"/>
    </source>
</evidence>
<dbReference type="InterPro" id="IPR050545">
    <property type="entry name" value="Mycobact_MmpL"/>
</dbReference>
<feature type="transmembrane region" description="Helical" evidence="7">
    <location>
        <begin position="278"/>
        <end position="304"/>
    </location>
</feature>
<organism evidence="9">
    <name type="scientific">uncultured Solirubrobacteraceae bacterium</name>
    <dbReference type="NCBI Taxonomy" id="1162706"/>
    <lineage>
        <taxon>Bacteria</taxon>
        <taxon>Bacillati</taxon>
        <taxon>Actinomycetota</taxon>
        <taxon>Thermoleophilia</taxon>
        <taxon>Solirubrobacterales</taxon>
        <taxon>Solirubrobacteraceae</taxon>
        <taxon>environmental samples</taxon>
    </lineage>
</organism>
<evidence type="ECO:0000259" key="8">
    <source>
        <dbReference type="Pfam" id="PF03176"/>
    </source>
</evidence>
<comment type="subcellular location">
    <subcellularLocation>
        <location evidence="1">Cell membrane</location>
        <topology evidence="1">Multi-pass membrane protein</topology>
    </subcellularLocation>
</comment>
<feature type="compositionally biased region" description="Low complexity" evidence="6">
    <location>
        <begin position="503"/>
        <end position="521"/>
    </location>
</feature>
<dbReference type="Gene3D" id="1.20.1640.10">
    <property type="entry name" value="Multidrug efflux transporter AcrB transmembrane domain"/>
    <property type="match status" value="2"/>
</dbReference>
<keyword evidence="5 7" id="KW-0472">Membrane</keyword>
<reference evidence="9" key="1">
    <citation type="submission" date="2020-02" db="EMBL/GenBank/DDBJ databases">
        <authorList>
            <person name="Meier V. D."/>
        </authorList>
    </citation>
    <scope>NUCLEOTIDE SEQUENCE</scope>
    <source>
        <strain evidence="9">AVDCRST_MAG67</strain>
    </source>
</reference>
<feature type="transmembrane region" description="Helical" evidence="7">
    <location>
        <begin position="958"/>
        <end position="978"/>
    </location>
</feature>
<feature type="domain" description="Membrane transport protein MMPL" evidence="8">
    <location>
        <begin position="89"/>
        <end position="349"/>
    </location>
</feature>
<name>A0A6J4TMB1_9ACTN</name>
<dbReference type="InterPro" id="IPR004869">
    <property type="entry name" value="MMPL_dom"/>
</dbReference>
<feature type="transmembrane region" description="Helical" evidence="7">
    <location>
        <begin position="24"/>
        <end position="44"/>
    </location>
</feature>
<evidence type="ECO:0000256" key="5">
    <source>
        <dbReference type="ARBA" id="ARBA00023136"/>
    </source>
</evidence>
<evidence type="ECO:0000256" key="6">
    <source>
        <dbReference type="SAM" id="MobiDB-lite"/>
    </source>
</evidence>
<proteinExistence type="predicted"/>
<dbReference type="PANTHER" id="PTHR33406:SF13">
    <property type="entry name" value="MEMBRANE PROTEIN YDFJ"/>
    <property type="match status" value="1"/>
</dbReference>
<feature type="domain" description="Membrane transport protein MMPL" evidence="8">
    <location>
        <begin position="832"/>
        <end position="1063"/>
    </location>
</feature>
<evidence type="ECO:0000256" key="1">
    <source>
        <dbReference type="ARBA" id="ARBA00004651"/>
    </source>
</evidence>
<dbReference type="Pfam" id="PF03176">
    <property type="entry name" value="MMPL"/>
    <property type="match status" value="2"/>
</dbReference>
<feature type="transmembrane region" description="Helical" evidence="7">
    <location>
        <begin position="1032"/>
        <end position="1055"/>
    </location>
</feature>
<accession>A0A6J4TMB1</accession>
<feature type="transmembrane region" description="Helical" evidence="7">
    <location>
        <begin position="917"/>
        <end position="938"/>
    </location>
</feature>